<accession>A0A2H0NCU3</accession>
<name>A0A2H0NCU3_9BACT</name>
<evidence type="ECO:0000313" key="1">
    <source>
        <dbReference type="EMBL" id="PIR05985.1"/>
    </source>
</evidence>
<protein>
    <submittedName>
        <fullName evidence="1">Uncharacterized protein</fullName>
    </submittedName>
</protein>
<organism evidence="1 2">
    <name type="scientific">Candidatus Jorgensenbacteria bacterium CG11_big_fil_rev_8_21_14_0_20_38_23</name>
    <dbReference type="NCBI Taxonomy" id="1974594"/>
    <lineage>
        <taxon>Bacteria</taxon>
        <taxon>Candidatus Joergenseniibacteriota</taxon>
    </lineage>
</organism>
<dbReference type="AlphaFoldDB" id="A0A2H0NCU3"/>
<proteinExistence type="predicted"/>
<dbReference type="Proteomes" id="UP000228867">
    <property type="component" value="Unassembled WGS sequence"/>
</dbReference>
<gene>
    <name evidence="1" type="ORF">COV54_03620</name>
</gene>
<reference evidence="1 2" key="1">
    <citation type="submission" date="2017-09" db="EMBL/GenBank/DDBJ databases">
        <title>Depth-based differentiation of microbial function through sediment-hosted aquifers and enrichment of novel symbionts in the deep terrestrial subsurface.</title>
        <authorList>
            <person name="Probst A.J."/>
            <person name="Ladd B."/>
            <person name="Jarett J.K."/>
            <person name="Geller-Mcgrath D.E."/>
            <person name="Sieber C.M."/>
            <person name="Emerson J.B."/>
            <person name="Anantharaman K."/>
            <person name="Thomas B.C."/>
            <person name="Malmstrom R."/>
            <person name="Stieglmeier M."/>
            <person name="Klingl A."/>
            <person name="Woyke T."/>
            <person name="Ryan C.M."/>
            <person name="Banfield J.F."/>
        </authorList>
    </citation>
    <scope>NUCLEOTIDE SEQUENCE [LARGE SCALE GENOMIC DNA]</scope>
    <source>
        <strain evidence="1">CG11_big_fil_rev_8_21_14_0_20_38_23</strain>
    </source>
</reference>
<evidence type="ECO:0000313" key="2">
    <source>
        <dbReference type="Proteomes" id="UP000228867"/>
    </source>
</evidence>
<sequence>MADKIATYFQNWLGRRGKNRYLIIESLGKKIQVALADINFGEKQIKVLRYYIVEKIQQVRRTPFLNTLILALNSEEATTVESVIHLKRVQPQAIITESELDDLAFRALWEFLNLYRSWAAKKMYVTDLNLVLVGIEAKDIWLGPHKVFNPLGFKGENFSLKLKGTFIPQFLAPTIKNFKSWTKNLVIVESSSILTSALDQRFHLVVHSTDEQTIVFSLSKNELVYFKQFSWGKNNLIAILRKLLLIDEETAKIIFDRYQNNQVSDTFKKLINKLMLQELNIFKGKFNLLLKNYKELNKAAPAFDFRFAFPDFFPWPKYFQGKLFDFNDWLKKQGFKVYFPGQEGSSLSGIQSSLLALAVHSYLSPSYKILNQFLRRRAKWLISTL</sequence>
<comment type="caution">
    <text evidence="1">The sequence shown here is derived from an EMBL/GenBank/DDBJ whole genome shotgun (WGS) entry which is preliminary data.</text>
</comment>
<dbReference type="EMBL" id="PCWR01000072">
    <property type="protein sequence ID" value="PIR05985.1"/>
    <property type="molecule type" value="Genomic_DNA"/>
</dbReference>